<gene>
    <name evidence="1" type="ORF">J3R30DRAFT_1139822</name>
</gene>
<organism evidence="1 2">
    <name type="scientific">Lentinula aciculospora</name>
    <dbReference type="NCBI Taxonomy" id="153920"/>
    <lineage>
        <taxon>Eukaryota</taxon>
        <taxon>Fungi</taxon>
        <taxon>Dikarya</taxon>
        <taxon>Basidiomycota</taxon>
        <taxon>Agaricomycotina</taxon>
        <taxon>Agaricomycetes</taxon>
        <taxon>Agaricomycetidae</taxon>
        <taxon>Agaricales</taxon>
        <taxon>Marasmiineae</taxon>
        <taxon>Omphalotaceae</taxon>
        <taxon>Lentinula</taxon>
    </lineage>
</organism>
<comment type="caution">
    <text evidence="1">The sequence shown here is derived from an EMBL/GenBank/DDBJ whole genome shotgun (WGS) entry which is preliminary data.</text>
</comment>
<dbReference type="InterPro" id="IPR032675">
    <property type="entry name" value="LRR_dom_sf"/>
</dbReference>
<dbReference type="AlphaFoldDB" id="A0A9W8ZZR8"/>
<dbReference type="OrthoDB" id="3047302at2759"/>
<proteinExistence type="predicted"/>
<evidence type="ECO:0008006" key="3">
    <source>
        <dbReference type="Google" id="ProtNLM"/>
    </source>
</evidence>
<protein>
    <recommendedName>
        <fullName evidence="3">F-box domain-containing protein</fullName>
    </recommendedName>
</protein>
<dbReference type="SUPFAM" id="SSF52047">
    <property type="entry name" value="RNI-like"/>
    <property type="match status" value="1"/>
</dbReference>
<dbReference type="Gene3D" id="3.80.10.10">
    <property type="entry name" value="Ribonuclease Inhibitor"/>
    <property type="match status" value="1"/>
</dbReference>
<accession>A0A9W8ZZR8</accession>
<name>A0A9W8ZZR8_9AGAR</name>
<evidence type="ECO:0000313" key="2">
    <source>
        <dbReference type="Proteomes" id="UP001150266"/>
    </source>
</evidence>
<dbReference type="Proteomes" id="UP001150266">
    <property type="component" value="Unassembled WGS sequence"/>
</dbReference>
<dbReference type="EMBL" id="JAOTPV010000024">
    <property type="protein sequence ID" value="KAJ4470926.1"/>
    <property type="molecule type" value="Genomic_DNA"/>
</dbReference>
<reference evidence="1" key="1">
    <citation type="submission" date="2022-08" db="EMBL/GenBank/DDBJ databases">
        <title>A Global Phylogenomic Analysis of the Shiitake Genus Lentinula.</title>
        <authorList>
            <consortium name="DOE Joint Genome Institute"/>
            <person name="Sierra-Patev S."/>
            <person name="Min B."/>
            <person name="Naranjo-Ortiz M."/>
            <person name="Looney B."/>
            <person name="Konkel Z."/>
            <person name="Slot J.C."/>
            <person name="Sakamoto Y."/>
            <person name="Steenwyk J.L."/>
            <person name="Rokas A."/>
            <person name="Carro J."/>
            <person name="Camarero S."/>
            <person name="Ferreira P."/>
            <person name="Molpeceres G."/>
            <person name="Ruiz-Duenas F.J."/>
            <person name="Serrano A."/>
            <person name="Henrissat B."/>
            <person name="Drula E."/>
            <person name="Hughes K.W."/>
            <person name="Mata J.L."/>
            <person name="Ishikawa N.K."/>
            <person name="Vargas-Isla R."/>
            <person name="Ushijima S."/>
            <person name="Smith C.A."/>
            <person name="Ahrendt S."/>
            <person name="Andreopoulos W."/>
            <person name="He G."/>
            <person name="Labutti K."/>
            <person name="Lipzen A."/>
            <person name="Ng V."/>
            <person name="Riley R."/>
            <person name="Sandor L."/>
            <person name="Barry K."/>
            <person name="Martinez A.T."/>
            <person name="Xiao Y."/>
            <person name="Gibbons J.G."/>
            <person name="Terashima K."/>
            <person name="Grigoriev I.V."/>
            <person name="Hibbett D.S."/>
        </authorList>
    </citation>
    <scope>NUCLEOTIDE SEQUENCE</scope>
    <source>
        <strain evidence="1">JLM2183</strain>
    </source>
</reference>
<keyword evidence="2" id="KW-1185">Reference proteome</keyword>
<evidence type="ECO:0000313" key="1">
    <source>
        <dbReference type="EMBL" id="KAJ4470926.1"/>
    </source>
</evidence>
<sequence length="480" mass="55444">MLMEPIDVMRCPIQKLPVETLTEIFRWYCSSDWDWDFSVTLDRPGRLVTKMKEISGTCSAWHQIICSDSSFWSSFNLELQCITNVGQSVLLNTFISRSGSVHLLRLYVSYPQSDIIDSQELENARLVILGILLDQSSRWRDVRLYIAPDIFGRAVSYLTQRPKPVHGYFPNLERLNSSDQDSTAEEYQEPNSDRSLFHIFYPCPALKRLSVHDVWNGNPIDCSRLTSLDLITYRGNSLSSLLSRCLHLRRFSIAYWDIPEVEDPDYEGFRPWSNSHPFQHLNLTTLSLPMYTEEFNSDIWEDVRFPSLNALEVDQVEESETGIPELLVMLTDSRCSLQTLILGEMSPDVFKEFLSITPSLVILTLTSHYTFRALQRQLKMLAPLFGTDSELPAPKLSCLTIKFSETFEGFRSISEHIHDMLISRRRRPESIRIKAQYRSEARSTLMAISFASLRDYFDLNTISVSGTTKSQDYFNLELRL</sequence>